<evidence type="ECO:0000313" key="2">
    <source>
        <dbReference type="EMBL" id="PKI66177.1"/>
    </source>
</evidence>
<sequence length="260" mass="27647">MHTHLARLQGLLTEFDEVMPYTADLKEQHSQLEEKAALATESNSSSATSSSTGVAYSHKGHRASKGGKGRGNLPTSTYCGRRGHSREKCYSLCGFPPKVANAAQVQVSVDTDSSFASYKGTPTGLSFSVVISAEDYAQFTHLLQNQAVKQTSHPLVVSFAQSGQPVACLTKSSPIGSWVLDSGAFDHMSGNSNLLSHFHNASSLPSVTLANGFIASDSRTGGTIGTEHEFQGLYRLSASVTSETFGVLVQFLQVKVIVIS</sequence>
<reference evidence="2 3" key="1">
    <citation type="submission" date="2017-11" db="EMBL/GenBank/DDBJ databases">
        <title>De-novo sequencing of pomegranate (Punica granatum L.) genome.</title>
        <authorList>
            <person name="Akparov Z."/>
            <person name="Amiraslanov A."/>
            <person name="Hajiyeva S."/>
            <person name="Abbasov M."/>
            <person name="Kaur K."/>
            <person name="Hamwieh A."/>
            <person name="Solovyev V."/>
            <person name="Salamov A."/>
            <person name="Braich B."/>
            <person name="Kosarev P."/>
            <person name="Mahmoud A."/>
            <person name="Hajiyev E."/>
            <person name="Babayeva S."/>
            <person name="Izzatullayeva V."/>
            <person name="Mammadov A."/>
            <person name="Mammadov A."/>
            <person name="Sharifova S."/>
            <person name="Ojaghi J."/>
            <person name="Eynullazada K."/>
            <person name="Bayramov B."/>
            <person name="Abdulazimova A."/>
            <person name="Shahmuradov I."/>
        </authorList>
    </citation>
    <scope>NUCLEOTIDE SEQUENCE [LARGE SCALE GENOMIC DNA]</scope>
    <source>
        <strain evidence="3">cv. AG2017</strain>
        <tissue evidence="2">Leaf</tissue>
    </source>
</reference>
<proteinExistence type="predicted"/>
<evidence type="ECO:0000256" key="1">
    <source>
        <dbReference type="SAM" id="MobiDB-lite"/>
    </source>
</evidence>
<keyword evidence="3" id="KW-1185">Reference proteome</keyword>
<accession>A0A2I0KCB5</accession>
<evidence type="ECO:0000313" key="3">
    <source>
        <dbReference type="Proteomes" id="UP000233551"/>
    </source>
</evidence>
<gene>
    <name evidence="2" type="ORF">CRG98_013430</name>
</gene>
<dbReference type="AlphaFoldDB" id="A0A2I0KCB5"/>
<organism evidence="2 3">
    <name type="scientific">Punica granatum</name>
    <name type="common">Pomegranate</name>
    <dbReference type="NCBI Taxonomy" id="22663"/>
    <lineage>
        <taxon>Eukaryota</taxon>
        <taxon>Viridiplantae</taxon>
        <taxon>Streptophyta</taxon>
        <taxon>Embryophyta</taxon>
        <taxon>Tracheophyta</taxon>
        <taxon>Spermatophyta</taxon>
        <taxon>Magnoliopsida</taxon>
        <taxon>eudicotyledons</taxon>
        <taxon>Gunneridae</taxon>
        <taxon>Pentapetalae</taxon>
        <taxon>rosids</taxon>
        <taxon>malvids</taxon>
        <taxon>Myrtales</taxon>
        <taxon>Lythraceae</taxon>
        <taxon>Punica</taxon>
    </lineage>
</organism>
<comment type="caution">
    <text evidence="2">The sequence shown here is derived from an EMBL/GenBank/DDBJ whole genome shotgun (WGS) entry which is preliminary data.</text>
</comment>
<feature type="compositionally biased region" description="Low complexity" evidence="1">
    <location>
        <begin position="37"/>
        <end position="57"/>
    </location>
</feature>
<dbReference type="Proteomes" id="UP000233551">
    <property type="component" value="Unassembled WGS sequence"/>
</dbReference>
<name>A0A2I0KCB5_PUNGR</name>
<protein>
    <recommendedName>
        <fullName evidence="4">CCHC-type domain-containing protein</fullName>
    </recommendedName>
</protein>
<feature type="compositionally biased region" description="Basic residues" evidence="1">
    <location>
        <begin position="58"/>
        <end position="68"/>
    </location>
</feature>
<feature type="region of interest" description="Disordered" evidence="1">
    <location>
        <begin position="33"/>
        <end position="78"/>
    </location>
</feature>
<evidence type="ECO:0008006" key="4">
    <source>
        <dbReference type="Google" id="ProtNLM"/>
    </source>
</evidence>
<dbReference type="EMBL" id="PGOL01000684">
    <property type="protein sequence ID" value="PKI66177.1"/>
    <property type="molecule type" value="Genomic_DNA"/>
</dbReference>